<feature type="binding site" evidence="10">
    <location>
        <position position="196"/>
    </location>
    <ligand>
        <name>UDP-N-acetyl-alpha-D-glucosamine</name>
        <dbReference type="ChEBI" id="CHEBI:57705"/>
    </ligand>
</feature>
<keyword evidence="14" id="KW-1185">Reference proteome</keyword>
<proteinExistence type="inferred from homology"/>
<keyword evidence="9 10" id="KW-0961">Cell wall biogenesis/degradation</keyword>
<dbReference type="InterPro" id="IPR006009">
    <property type="entry name" value="GlcNAc_MurG"/>
</dbReference>
<evidence type="ECO:0000256" key="5">
    <source>
        <dbReference type="ARBA" id="ARBA00022960"/>
    </source>
</evidence>
<dbReference type="EC" id="2.4.1.227" evidence="10"/>
<feature type="binding site" evidence="10">
    <location>
        <begin position="11"/>
        <end position="13"/>
    </location>
    <ligand>
        <name>UDP-N-acetyl-alpha-D-glucosamine</name>
        <dbReference type="ChEBI" id="CHEBI:57705"/>
    </ligand>
</feature>
<gene>
    <name evidence="10 13" type="primary">murG</name>
    <name evidence="13" type="ORF">GJ743_07995</name>
</gene>
<comment type="function">
    <text evidence="10">Cell wall formation. Catalyzes the transfer of a GlcNAc subunit on undecaprenyl-pyrophosphoryl-MurNAc-pentapeptide (lipid intermediate I) to form undecaprenyl-pyrophosphoryl-MurNAc-(pentapeptide)GlcNAc (lipid intermediate II).</text>
</comment>
<comment type="similarity">
    <text evidence="10">Belongs to the glycosyltransferase 28 family. MurG subfamily.</text>
</comment>
<evidence type="ECO:0000256" key="8">
    <source>
        <dbReference type="ARBA" id="ARBA00023306"/>
    </source>
</evidence>
<keyword evidence="5 10" id="KW-0133">Cell shape</keyword>
<feature type="domain" description="Glycosyltransferase family 28 N-terminal" evidence="11">
    <location>
        <begin position="5"/>
        <end position="143"/>
    </location>
</feature>
<dbReference type="GO" id="GO:0009252">
    <property type="term" value="P:peptidoglycan biosynthetic process"/>
    <property type="evidence" value="ECO:0007669"/>
    <property type="project" value="UniProtKB-UniRule"/>
</dbReference>
<feature type="domain" description="Glycosyl transferase family 28 C-terminal" evidence="12">
    <location>
        <begin position="189"/>
        <end position="345"/>
    </location>
</feature>
<organism evidence="13 14">
    <name type="scientific">Agromyces bracchium</name>
    <dbReference type="NCBI Taxonomy" id="88376"/>
    <lineage>
        <taxon>Bacteria</taxon>
        <taxon>Bacillati</taxon>
        <taxon>Actinomycetota</taxon>
        <taxon>Actinomycetes</taxon>
        <taxon>Micrococcales</taxon>
        <taxon>Microbacteriaceae</taxon>
        <taxon>Agromyces</taxon>
    </lineage>
</organism>
<evidence type="ECO:0000313" key="13">
    <source>
        <dbReference type="EMBL" id="MTH68308.1"/>
    </source>
</evidence>
<dbReference type="GO" id="GO:0005886">
    <property type="term" value="C:plasma membrane"/>
    <property type="evidence" value="ECO:0007669"/>
    <property type="project" value="UniProtKB-SubCell"/>
</dbReference>
<accession>A0A6I3M6E3</accession>
<comment type="caution">
    <text evidence="10">Lacks conserved residue(s) required for the propagation of feature annotation.</text>
</comment>
<dbReference type="PANTHER" id="PTHR21015">
    <property type="entry name" value="UDP-N-ACETYLGLUCOSAMINE--N-ACETYLMURAMYL-(PENTAPEPTIDE) PYROPHOSPHORYL-UNDECAPRENOL N-ACETYLGLUCOSAMINE TRANSFERASE 1"/>
    <property type="match status" value="1"/>
</dbReference>
<protein>
    <recommendedName>
        <fullName evidence="10">UDP-N-acetylglucosamine--N-acetylmuramyl-(pentapeptide) pyrophosphoryl-undecaprenol N-acetylglucosamine transferase</fullName>
        <ecNumber evidence="10">2.4.1.227</ecNumber>
    </recommendedName>
    <alternativeName>
        <fullName evidence="10">Undecaprenyl-PP-MurNAc-pentapeptide-UDPGlcNAc GlcNAc transferase</fullName>
    </alternativeName>
</protein>
<evidence type="ECO:0000256" key="1">
    <source>
        <dbReference type="ARBA" id="ARBA00022475"/>
    </source>
</evidence>
<dbReference type="EMBL" id="WMLB01000019">
    <property type="protein sequence ID" value="MTH68308.1"/>
    <property type="molecule type" value="Genomic_DNA"/>
</dbReference>
<name>A0A6I3M6E3_9MICO</name>
<dbReference type="Pfam" id="PF04101">
    <property type="entry name" value="Glyco_tran_28_C"/>
    <property type="match status" value="1"/>
</dbReference>
<dbReference type="CDD" id="cd03785">
    <property type="entry name" value="GT28_MurG"/>
    <property type="match status" value="1"/>
</dbReference>
<evidence type="ECO:0000259" key="11">
    <source>
        <dbReference type="Pfam" id="PF03033"/>
    </source>
</evidence>
<dbReference type="UniPathway" id="UPA00219"/>
<evidence type="ECO:0000313" key="14">
    <source>
        <dbReference type="Proteomes" id="UP000433071"/>
    </source>
</evidence>
<feature type="binding site" evidence="10">
    <location>
        <position position="162"/>
    </location>
    <ligand>
        <name>UDP-N-acetyl-alpha-D-glucosamine</name>
        <dbReference type="ChEBI" id="CHEBI:57705"/>
    </ligand>
</feature>
<reference evidence="13 14" key="1">
    <citation type="submission" date="2019-11" db="EMBL/GenBank/DDBJ databases">
        <title>Agromyces kandeliae sp. nov., isolated from mangrove soil.</title>
        <authorList>
            <person name="Wang R."/>
        </authorList>
    </citation>
    <scope>NUCLEOTIDE SEQUENCE [LARGE SCALE GENOMIC DNA]</scope>
    <source>
        <strain evidence="13 14">JCM 11433</strain>
    </source>
</reference>
<dbReference type="HAMAP" id="MF_00033">
    <property type="entry name" value="MurG"/>
    <property type="match status" value="1"/>
</dbReference>
<evidence type="ECO:0000259" key="12">
    <source>
        <dbReference type="Pfam" id="PF04101"/>
    </source>
</evidence>
<dbReference type="SUPFAM" id="SSF53756">
    <property type="entry name" value="UDP-Glycosyltransferase/glycogen phosphorylase"/>
    <property type="match status" value="1"/>
</dbReference>
<dbReference type="Proteomes" id="UP000433071">
    <property type="component" value="Unassembled WGS sequence"/>
</dbReference>
<evidence type="ECO:0000256" key="10">
    <source>
        <dbReference type="HAMAP-Rule" id="MF_00033"/>
    </source>
</evidence>
<dbReference type="Pfam" id="PF03033">
    <property type="entry name" value="Glyco_transf_28"/>
    <property type="match status" value="1"/>
</dbReference>
<evidence type="ECO:0000256" key="2">
    <source>
        <dbReference type="ARBA" id="ARBA00022618"/>
    </source>
</evidence>
<dbReference type="GO" id="GO:0008360">
    <property type="term" value="P:regulation of cell shape"/>
    <property type="evidence" value="ECO:0007669"/>
    <property type="project" value="UniProtKB-KW"/>
</dbReference>
<dbReference type="GO" id="GO:0071555">
    <property type="term" value="P:cell wall organization"/>
    <property type="evidence" value="ECO:0007669"/>
    <property type="project" value="UniProtKB-KW"/>
</dbReference>
<dbReference type="Gene3D" id="3.40.50.2000">
    <property type="entry name" value="Glycogen Phosphorylase B"/>
    <property type="match status" value="2"/>
</dbReference>
<evidence type="ECO:0000256" key="6">
    <source>
        <dbReference type="ARBA" id="ARBA00022984"/>
    </source>
</evidence>
<keyword evidence="3 10" id="KW-0328">Glycosyltransferase</keyword>
<dbReference type="InterPro" id="IPR004276">
    <property type="entry name" value="GlycoTrans_28_N"/>
</dbReference>
<evidence type="ECO:0000256" key="9">
    <source>
        <dbReference type="ARBA" id="ARBA00023316"/>
    </source>
</evidence>
<keyword evidence="4 10" id="KW-0808">Transferase</keyword>
<evidence type="ECO:0000256" key="7">
    <source>
        <dbReference type="ARBA" id="ARBA00023136"/>
    </source>
</evidence>
<dbReference type="GO" id="GO:0051301">
    <property type="term" value="P:cell division"/>
    <property type="evidence" value="ECO:0007669"/>
    <property type="project" value="UniProtKB-KW"/>
</dbReference>
<evidence type="ECO:0000256" key="3">
    <source>
        <dbReference type="ARBA" id="ARBA00022676"/>
    </source>
</evidence>
<evidence type="ECO:0000256" key="4">
    <source>
        <dbReference type="ARBA" id="ARBA00022679"/>
    </source>
</evidence>
<keyword evidence="6 10" id="KW-0573">Peptidoglycan synthesis</keyword>
<comment type="subcellular location">
    <subcellularLocation>
        <location evidence="10">Cell membrane</location>
        <topology evidence="10">Peripheral membrane protein</topology>
        <orientation evidence="10">Cytoplasmic side</orientation>
    </subcellularLocation>
</comment>
<feature type="binding site" evidence="10">
    <location>
        <position position="125"/>
    </location>
    <ligand>
        <name>UDP-N-acetyl-alpha-D-glucosamine</name>
        <dbReference type="ChEBI" id="CHEBI:57705"/>
    </ligand>
</feature>
<dbReference type="InterPro" id="IPR007235">
    <property type="entry name" value="Glyco_trans_28_C"/>
</dbReference>
<comment type="caution">
    <text evidence="13">The sequence shown here is derived from an EMBL/GenBank/DDBJ whole genome shotgun (WGS) entry which is preliminary data.</text>
</comment>
<dbReference type="PANTHER" id="PTHR21015:SF22">
    <property type="entry name" value="GLYCOSYLTRANSFERASE"/>
    <property type="match status" value="1"/>
</dbReference>
<keyword evidence="1 10" id="KW-1003">Cell membrane</keyword>
<dbReference type="GO" id="GO:0005975">
    <property type="term" value="P:carbohydrate metabolic process"/>
    <property type="evidence" value="ECO:0007669"/>
    <property type="project" value="InterPro"/>
</dbReference>
<dbReference type="GO" id="GO:0050511">
    <property type="term" value="F:undecaprenyldiphospho-muramoylpentapeptide beta-N-acetylglucosaminyltransferase activity"/>
    <property type="evidence" value="ECO:0007669"/>
    <property type="project" value="UniProtKB-UniRule"/>
</dbReference>
<sequence length="366" mass="38167">MTTYLLAGGGTAGHVNPLLAVADRLRERDPEAVVLVLGTAEGLEARLVPARGYELLTIEKVPFPRRPNGAALRFPSRFRRSIADVREMIAARGVDVVVGFGGYVSTPAYLAARGAGIPVVIHEANARPGLANRLGARFAARVGVAFEGTPLPHAEFVGMPLRREIEVLDRAGRRAEAAALFGLDPALPVLLVTGGSLGARRINRTTVDSAATLTGTGWQVLHVTGAKSEVDDPGIAGYRMVEYADRMDLALAIADAAISRAGAATVSELSALGIPAVYVPYPVGNGEQRFNAAGVVEAGGGILVDDADFLPEWVSREVVPLLADRDRLERMARAAASVGALDGTDRMIGLVDGALRRDGGTGAAGA</sequence>
<dbReference type="NCBIfam" id="TIGR01133">
    <property type="entry name" value="murG"/>
    <property type="match status" value="1"/>
</dbReference>
<dbReference type="AlphaFoldDB" id="A0A6I3M6E3"/>
<comment type="catalytic activity">
    <reaction evidence="10">
        <text>di-trans,octa-cis-undecaprenyl diphospho-N-acetyl-alpha-D-muramoyl-L-alanyl-D-glutamyl-meso-2,6-diaminopimeloyl-D-alanyl-D-alanine + UDP-N-acetyl-alpha-D-glucosamine = di-trans,octa-cis-undecaprenyl diphospho-[N-acetyl-alpha-D-glucosaminyl-(1-&gt;4)]-N-acetyl-alpha-D-muramoyl-L-alanyl-D-glutamyl-meso-2,6-diaminopimeloyl-D-alanyl-D-alanine + UDP + H(+)</text>
        <dbReference type="Rhea" id="RHEA:31227"/>
        <dbReference type="ChEBI" id="CHEBI:15378"/>
        <dbReference type="ChEBI" id="CHEBI:57705"/>
        <dbReference type="ChEBI" id="CHEBI:58223"/>
        <dbReference type="ChEBI" id="CHEBI:61387"/>
        <dbReference type="ChEBI" id="CHEBI:61388"/>
        <dbReference type="EC" id="2.4.1.227"/>
    </reaction>
</comment>
<keyword evidence="8 10" id="KW-0131">Cell cycle</keyword>
<keyword evidence="2 10" id="KW-0132">Cell division</keyword>
<keyword evidence="7 10" id="KW-0472">Membrane</keyword>
<dbReference type="RefSeq" id="WP_155051351.1">
    <property type="nucleotide sequence ID" value="NZ_BAAAIB010000013.1"/>
</dbReference>
<dbReference type="OrthoDB" id="9808936at2"/>
<comment type="pathway">
    <text evidence="10">Cell wall biogenesis; peptidoglycan biosynthesis.</text>
</comment>
<feature type="binding site" evidence="10">
    <location>
        <position position="288"/>
    </location>
    <ligand>
        <name>UDP-N-acetyl-alpha-D-glucosamine</name>
        <dbReference type="ChEBI" id="CHEBI:57705"/>
    </ligand>
</feature>